<feature type="transmembrane region" description="Helical" evidence="2">
    <location>
        <begin position="41"/>
        <end position="62"/>
    </location>
</feature>
<dbReference type="NCBIfam" id="NF041646">
    <property type="entry name" value="VC0807_fam"/>
    <property type="match status" value="1"/>
</dbReference>
<organism evidence="3 4">
    <name type="scientific">Yinghuangia aomiensis</name>
    <dbReference type="NCBI Taxonomy" id="676205"/>
    <lineage>
        <taxon>Bacteria</taxon>
        <taxon>Bacillati</taxon>
        <taxon>Actinomycetota</taxon>
        <taxon>Actinomycetes</taxon>
        <taxon>Kitasatosporales</taxon>
        <taxon>Streptomycetaceae</taxon>
        <taxon>Yinghuangia</taxon>
    </lineage>
</organism>
<keyword evidence="2" id="KW-1133">Transmembrane helix</keyword>
<evidence type="ECO:0000313" key="4">
    <source>
        <dbReference type="Proteomes" id="UP001500466"/>
    </source>
</evidence>
<dbReference type="RefSeq" id="WP_345676798.1">
    <property type="nucleotide sequence ID" value="NZ_BAABHS010000013.1"/>
</dbReference>
<reference evidence="4" key="1">
    <citation type="journal article" date="2019" name="Int. J. Syst. Evol. Microbiol.">
        <title>The Global Catalogue of Microorganisms (GCM) 10K type strain sequencing project: providing services to taxonomists for standard genome sequencing and annotation.</title>
        <authorList>
            <consortium name="The Broad Institute Genomics Platform"/>
            <consortium name="The Broad Institute Genome Sequencing Center for Infectious Disease"/>
            <person name="Wu L."/>
            <person name="Ma J."/>
        </authorList>
    </citation>
    <scope>NUCLEOTIDE SEQUENCE [LARGE SCALE GENOMIC DNA]</scope>
    <source>
        <strain evidence="4">JCM 17986</strain>
    </source>
</reference>
<feature type="transmembrane region" description="Helical" evidence="2">
    <location>
        <begin position="182"/>
        <end position="201"/>
    </location>
</feature>
<evidence type="ECO:0000256" key="1">
    <source>
        <dbReference type="SAM" id="MobiDB-lite"/>
    </source>
</evidence>
<keyword evidence="2" id="KW-0472">Membrane</keyword>
<sequence length="247" mass="26481">MSASESGGGFRTVLVNWGPTLLFNVVAPLLTYQLLVDHMSGVYALLLSGLWPAAEVAVFYAIRRRIDDFGMLTLMFLALSVVAAALFHSERMLLLKESAITAVFGLICLATLAAPRPLMFYFGRKFATDGTEAGVAYWNSMWQYEGFRGTQRMLTTVWGVVYLVEAAVRVALTFVLSRGAAVTMNNIVPYVVLGGLLYWTISLGKKRRAAALAAGRLSALGPVPEQGATAPANAPANPATSTAPEAV</sequence>
<dbReference type="EMBL" id="BAABHS010000013">
    <property type="protein sequence ID" value="GAA4969644.1"/>
    <property type="molecule type" value="Genomic_DNA"/>
</dbReference>
<proteinExistence type="predicted"/>
<comment type="caution">
    <text evidence="3">The sequence shown here is derived from an EMBL/GenBank/DDBJ whole genome shotgun (WGS) entry which is preliminary data.</text>
</comment>
<feature type="transmembrane region" description="Helical" evidence="2">
    <location>
        <begin position="157"/>
        <end position="176"/>
    </location>
</feature>
<dbReference type="Proteomes" id="UP001500466">
    <property type="component" value="Unassembled WGS sequence"/>
</dbReference>
<feature type="transmembrane region" description="Helical" evidence="2">
    <location>
        <begin position="99"/>
        <end position="115"/>
    </location>
</feature>
<keyword evidence="4" id="KW-1185">Reference proteome</keyword>
<gene>
    <name evidence="3" type="ORF">GCM10023205_38660</name>
</gene>
<evidence type="ECO:0000313" key="3">
    <source>
        <dbReference type="EMBL" id="GAA4969644.1"/>
    </source>
</evidence>
<keyword evidence="2" id="KW-0812">Transmembrane</keyword>
<feature type="transmembrane region" description="Helical" evidence="2">
    <location>
        <begin position="12"/>
        <end position="35"/>
    </location>
</feature>
<feature type="region of interest" description="Disordered" evidence="1">
    <location>
        <begin position="226"/>
        <end position="247"/>
    </location>
</feature>
<feature type="compositionally biased region" description="Low complexity" evidence="1">
    <location>
        <begin position="228"/>
        <end position="247"/>
    </location>
</feature>
<evidence type="ECO:0008006" key="5">
    <source>
        <dbReference type="Google" id="ProtNLM"/>
    </source>
</evidence>
<accession>A0ABP9HFL2</accession>
<feature type="transmembrane region" description="Helical" evidence="2">
    <location>
        <begin position="69"/>
        <end position="87"/>
    </location>
</feature>
<name>A0ABP9HFL2_9ACTN</name>
<protein>
    <recommendedName>
        <fullName evidence="5">Intracellular septation protein A</fullName>
    </recommendedName>
</protein>
<evidence type="ECO:0000256" key="2">
    <source>
        <dbReference type="SAM" id="Phobius"/>
    </source>
</evidence>